<feature type="transmembrane region" description="Helical" evidence="7">
    <location>
        <begin position="131"/>
        <end position="156"/>
    </location>
</feature>
<feature type="transmembrane region" description="Helical" evidence="7">
    <location>
        <begin position="168"/>
        <end position="189"/>
    </location>
</feature>
<keyword evidence="6 7" id="KW-0472">Membrane</keyword>
<evidence type="ECO:0000256" key="5">
    <source>
        <dbReference type="ARBA" id="ARBA00022989"/>
    </source>
</evidence>
<evidence type="ECO:0000259" key="8">
    <source>
        <dbReference type="PROSITE" id="PS50928"/>
    </source>
</evidence>
<reference evidence="9 10" key="1">
    <citation type="submission" date="2016-06" db="EMBL/GenBank/DDBJ databases">
        <title>Genome sequence of Clostridium acetireducens DSM 10703.</title>
        <authorList>
            <person name="Poehlein A."/>
            <person name="Fluechter S."/>
            <person name="Duerre P."/>
            <person name="Daniel R."/>
        </authorList>
    </citation>
    <scope>NUCLEOTIDE SEQUENCE [LARGE SCALE GENOMIC DNA]</scope>
    <source>
        <strain evidence="9 10">DSM 10703</strain>
    </source>
</reference>
<evidence type="ECO:0000256" key="7">
    <source>
        <dbReference type="RuleBase" id="RU363032"/>
    </source>
</evidence>
<protein>
    <submittedName>
        <fullName evidence="9">Oligopeptide transport system permease protein OppB</fullName>
    </submittedName>
</protein>
<proteinExistence type="inferred from homology"/>
<feature type="transmembrane region" description="Helical" evidence="7">
    <location>
        <begin position="102"/>
        <end position="124"/>
    </location>
</feature>
<comment type="caution">
    <text evidence="9">The sequence shown here is derived from an EMBL/GenBank/DDBJ whole genome shotgun (WGS) entry which is preliminary data.</text>
</comment>
<dbReference type="STRING" id="1121290.CLAOCE_12710"/>
<dbReference type="OrthoDB" id="9773221at2"/>
<gene>
    <name evidence="9" type="primary">oppB</name>
    <name evidence="9" type="ORF">CLOACE_12710</name>
</gene>
<keyword evidence="10" id="KW-1185">Reference proteome</keyword>
<evidence type="ECO:0000256" key="1">
    <source>
        <dbReference type="ARBA" id="ARBA00004651"/>
    </source>
</evidence>
<feature type="domain" description="ABC transmembrane type-1" evidence="8">
    <location>
        <begin position="96"/>
        <end position="297"/>
    </location>
</feature>
<dbReference type="InterPro" id="IPR045621">
    <property type="entry name" value="BPD_transp_1_N"/>
</dbReference>
<keyword evidence="5 7" id="KW-1133">Transmembrane helix</keyword>
<dbReference type="EMBL" id="LZFO01000015">
    <property type="protein sequence ID" value="OFI06128.1"/>
    <property type="molecule type" value="Genomic_DNA"/>
</dbReference>
<dbReference type="PROSITE" id="PS50928">
    <property type="entry name" value="ABC_TM1"/>
    <property type="match status" value="1"/>
</dbReference>
<dbReference type="Pfam" id="PF00528">
    <property type="entry name" value="BPD_transp_1"/>
    <property type="match status" value="1"/>
</dbReference>
<sequence>MLKFLLKRIGYMIITLWVVITVTFMLMHSIPGDPLASEAKNLPPQVKKNFYATYGLDKPPIEQYKIYLKNIVTEGDLGESIKFPGRSVKDTIKNRFPISGKLGIQAIALGFIMGSILGIIASFNRNKWPDYIVMFVALIGVSIPNFVFAALLQWLFTVKFQILPTTGWGGFKYTILPTLALSLSSLAMYARYMRNNCLDVINQDYILTAKAKGVSKFALAWKHIIRNAILPAVTVLGPQIAGIMVGSFVIESIFGIPGLGDYFVSSINNRDFTMIMGLTIFIASLYMISLIIVDLLYALIDPRIRITGEEK</sequence>
<comment type="similarity">
    <text evidence="7">Belongs to the binding-protein-dependent transport system permease family.</text>
</comment>
<accession>A0A1E8EYR6</accession>
<evidence type="ECO:0000256" key="4">
    <source>
        <dbReference type="ARBA" id="ARBA00022692"/>
    </source>
</evidence>
<dbReference type="Proteomes" id="UP000175744">
    <property type="component" value="Unassembled WGS sequence"/>
</dbReference>
<dbReference type="AlphaFoldDB" id="A0A1E8EYR6"/>
<evidence type="ECO:0000256" key="2">
    <source>
        <dbReference type="ARBA" id="ARBA00022448"/>
    </source>
</evidence>
<comment type="subcellular location">
    <subcellularLocation>
        <location evidence="1 7">Cell membrane</location>
        <topology evidence="1 7">Multi-pass membrane protein</topology>
    </subcellularLocation>
</comment>
<keyword evidence="3" id="KW-1003">Cell membrane</keyword>
<dbReference type="Pfam" id="PF19300">
    <property type="entry name" value="BPD_transp_1_N"/>
    <property type="match status" value="1"/>
</dbReference>
<dbReference type="GO" id="GO:0055085">
    <property type="term" value="P:transmembrane transport"/>
    <property type="evidence" value="ECO:0007669"/>
    <property type="project" value="InterPro"/>
</dbReference>
<dbReference type="PATRIC" id="fig|1121290.3.peg.1255"/>
<dbReference type="InterPro" id="IPR000515">
    <property type="entry name" value="MetI-like"/>
</dbReference>
<dbReference type="SUPFAM" id="SSF161098">
    <property type="entry name" value="MetI-like"/>
    <property type="match status" value="1"/>
</dbReference>
<dbReference type="InterPro" id="IPR035906">
    <property type="entry name" value="MetI-like_sf"/>
</dbReference>
<dbReference type="Gene3D" id="1.10.3720.10">
    <property type="entry name" value="MetI-like"/>
    <property type="match status" value="1"/>
</dbReference>
<feature type="transmembrane region" description="Helical" evidence="7">
    <location>
        <begin position="9"/>
        <end position="30"/>
    </location>
</feature>
<dbReference type="PANTHER" id="PTHR43163:SF6">
    <property type="entry name" value="DIPEPTIDE TRANSPORT SYSTEM PERMEASE PROTEIN DPPB-RELATED"/>
    <property type="match status" value="1"/>
</dbReference>
<evidence type="ECO:0000256" key="3">
    <source>
        <dbReference type="ARBA" id="ARBA00022475"/>
    </source>
</evidence>
<dbReference type="RefSeq" id="WP_070110268.1">
    <property type="nucleotide sequence ID" value="NZ_LZFO01000015.1"/>
</dbReference>
<keyword evidence="4 7" id="KW-0812">Transmembrane</keyword>
<evidence type="ECO:0000256" key="6">
    <source>
        <dbReference type="ARBA" id="ARBA00023136"/>
    </source>
</evidence>
<dbReference type="GO" id="GO:0005886">
    <property type="term" value="C:plasma membrane"/>
    <property type="evidence" value="ECO:0007669"/>
    <property type="project" value="UniProtKB-SubCell"/>
</dbReference>
<dbReference type="CDD" id="cd06261">
    <property type="entry name" value="TM_PBP2"/>
    <property type="match status" value="1"/>
</dbReference>
<name>A0A1E8EYR6_9CLOT</name>
<organism evidence="9 10">
    <name type="scientific">Clostridium acetireducens DSM 10703</name>
    <dbReference type="NCBI Taxonomy" id="1121290"/>
    <lineage>
        <taxon>Bacteria</taxon>
        <taxon>Bacillati</taxon>
        <taxon>Bacillota</taxon>
        <taxon>Clostridia</taxon>
        <taxon>Eubacteriales</taxon>
        <taxon>Clostridiaceae</taxon>
        <taxon>Clostridium</taxon>
    </lineage>
</organism>
<dbReference type="PANTHER" id="PTHR43163">
    <property type="entry name" value="DIPEPTIDE TRANSPORT SYSTEM PERMEASE PROTEIN DPPB-RELATED"/>
    <property type="match status" value="1"/>
</dbReference>
<evidence type="ECO:0000313" key="9">
    <source>
        <dbReference type="EMBL" id="OFI06128.1"/>
    </source>
</evidence>
<keyword evidence="2 7" id="KW-0813">Transport</keyword>
<feature type="transmembrane region" description="Helical" evidence="7">
    <location>
        <begin position="229"/>
        <end position="254"/>
    </location>
</feature>
<feature type="transmembrane region" description="Helical" evidence="7">
    <location>
        <begin position="274"/>
        <end position="300"/>
    </location>
</feature>
<evidence type="ECO:0000313" key="10">
    <source>
        <dbReference type="Proteomes" id="UP000175744"/>
    </source>
</evidence>